<dbReference type="InParanoid" id="A0A2K1J9E2"/>
<evidence type="ECO:0000313" key="3">
    <source>
        <dbReference type="EnsemblPlants" id="PAC:32983919.CDS.1"/>
    </source>
</evidence>
<evidence type="ECO:0000256" key="1">
    <source>
        <dbReference type="SAM" id="MobiDB-lite"/>
    </source>
</evidence>
<accession>A0A2K1J9E2</accession>
<evidence type="ECO:0000313" key="4">
    <source>
        <dbReference type="Proteomes" id="UP000006727"/>
    </source>
</evidence>
<gene>
    <name evidence="2" type="ORF">PHYPA_021257</name>
</gene>
<proteinExistence type="predicted"/>
<organism evidence="2">
    <name type="scientific">Physcomitrium patens</name>
    <name type="common">Spreading-leaved earth moss</name>
    <name type="synonym">Physcomitrella patens</name>
    <dbReference type="NCBI Taxonomy" id="3218"/>
    <lineage>
        <taxon>Eukaryota</taxon>
        <taxon>Viridiplantae</taxon>
        <taxon>Streptophyta</taxon>
        <taxon>Embryophyta</taxon>
        <taxon>Bryophyta</taxon>
        <taxon>Bryophytina</taxon>
        <taxon>Bryopsida</taxon>
        <taxon>Funariidae</taxon>
        <taxon>Funariales</taxon>
        <taxon>Funariaceae</taxon>
        <taxon>Physcomitrium</taxon>
    </lineage>
</organism>
<reference evidence="3" key="3">
    <citation type="submission" date="2020-12" db="UniProtKB">
        <authorList>
            <consortium name="EnsemblPlants"/>
        </authorList>
    </citation>
    <scope>IDENTIFICATION</scope>
</reference>
<dbReference type="PaxDb" id="3218-PP1S327_49V6.1"/>
<feature type="region of interest" description="Disordered" evidence="1">
    <location>
        <begin position="18"/>
        <end position="58"/>
    </location>
</feature>
<dbReference type="Gramene" id="Pp3c16_19989V3.1">
    <property type="protein sequence ID" value="PAC:32983919.CDS.1"/>
    <property type="gene ID" value="Pp3c16_19989"/>
</dbReference>
<protein>
    <submittedName>
        <fullName evidence="2 3">Uncharacterized protein</fullName>
    </submittedName>
</protein>
<keyword evidence="4" id="KW-1185">Reference proteome</keyword>
<reference evidence="2 4" key="1">
    <citation type="journal article" date="2008" name="Science">
        <title>The Physcomitrella genome reveals evolutionary insights into the conquest of land by plants.</title>
        <authorList>
            <person name="Rensing S."/>
            <person name="Lang D."/>
            <person name="Zimmer A."/>
            <person name="Terry A."/>
            <person name="Salamov A."/>
            <person name="Shapiro H."/>
            <person name="Nishiyama T."/>
            <person name="Perroud P.-F."/>
            <person name="Lindquist E."/>
            <person name="Kamisugi Y."/>
            <person name="Tanahashi T."/>
            <person name="Sakakibara K."/>
            <person name="Fujita T."/>
            <person name="Oishi K."/>
            <person name="Shin-I T."/>
            <person name="Kuroki Y."/>
            <person name="Toyoda A."/>
            <person name="Suzuki Y."/>
            <person name="Hashimoto A."/>
            <person name="Yamaguchi K."/>
            <person name="Sugano A."/>
            <person name="Kohara Y."/>
            <person name="Fujiyama A."/>
            <person name="Anterola A."/>
            <person name="Aoki S."/>
            <person name="Ashton N."/>
            <person name="Barbazuk W.B."/>
            <person name="Barker E."/>
            <person name="Bennetzen J."/>
            <person name="Bezanilla M."/>
            <person name="Blankenship R."/>
            <person name="Cho S.H."/>
            <person name="Dutcher S."/>
            <person name="Estelle M."/>
            <person name="Fawcett J.A."/>
            <person name="Gundlach H."/>
            <person name="Hanada K."/>
            <person name="Heyl A."/>
            <person name="Hicks K.A."/>
            <person name="Hugh J."/>
            <person name="Lohr M."/>
            <person name="Mayer K."/>
            <person name="Melkozernov A."/>
            <person name="Murata T."/>
            <person name="Nelson D."/>
            <person name="Pils B."/>
            <person name="Prigge M."/>
            <person name="Reiss B."/>
            <person name="Renner T."/>
            <person name="Rombauts S."/>
            <person name="Rushton P."/>
            <person name="Sanderfoot A."/>
            <person name="Schween G."/>
            <person name="Shiu S.-H."/>
            <person name="Stueber K."/>
            <person name="Theodoulou F.L."/>
            <person name="Tu H."/>
            <person name="Van de Peer Y."/>
            <person name="Verrier P.J."/>
            <person name="Waters E."/>
            <person name="Wood A."/>
            <person name="Yang L."/>
            <person name="Cove D."/>
            <person name="Cuming A."/>
            <person name="Hasebe M."/>
            <person name="Lucas S."/>
            <person name="Mishler D.B."/>
            <person name="Reski R."/>
            <person name="Grigoriev I."/>
            <person name="Quatrano R.S."/>
            <person name="Boore J.L."/>
        </authorList>
    </citation>
    <scope>NUCLEOTIDE SEQUENCE [LARGE SCALE GENOMIC DNA]</scope>
    <source>
        <strain evidence="3 4">cv. Gransden 2004</strain>
    </source>
</reference>
<dbReference type="EMBL" id="ABEU02000016">
    <property type="protein sequence ID" value="PNR38146.1"/>
    <property type="molecule type" value="Genomic_DNA"/>
</dbReference>
<name>A0A2K1J9E2_PHYPA</name>
<dbReference type="EnsemblPlants" id="Pp3c16_19989V3.1">
    <property type="protein sequence ID" value="PAC:32983919.CDS.1"/>
    <property type="gene ID" value="Pp3c16_19989"/>
</dbReference>
<dbReference type="AlphaFoldDB" id="A0A2K1J9E2"/>
<reference evidence="2 4" key="2">
    <citation type="journal article" date="2018" name="Plant J.">
        <title>The Physcomitrella patens chromosome-scale assembly reveals moss genome structure and evolution.</title>
        <authorList>
            <person name="Lang D."/>
            <person name="Ullrich K.K."/>
            <person name="Murat F."/>
            <person name="Fuchs J."/>
            <person name="Jenkins J."/>
            <person name="Haas F.B."/>
            <person name="Piednoel M."/>
            <person name="Gundlach H."/>
            <person name="Van Bel M."/>
            <person name="Meyberg R."/>
            <person name="Vives C."/>
            <person name="Morata J."/>
            <person name="Symeonidi A."/>
            <person name="Hiss M."/>
            <person name="Muchero W."/>
            <person name="Kamisugi Y."/>
            <person name="Saleh O."/>
            <person name="Blanc G."/>
            <person name="Decker E.L."/>
            <person name="van Gessel N."/>
            <person name="Grimwood J."/>
            <person name="Hayes R.D."/>
            <person name="Graham S.W."/>
            <person name="Gunter L.E."/>
            <person name="McDaniel S.F."/>
            <person name="Hoernstein S.N.W."/>
            <person name="Larsson A."/>
            <person name="Li F.W."/>
            <person name="Perroud P.F."/>
            <person name="Phillips J."/>
            <person name="Ranjan P."/>
            <person name="Rokshar D.S."/>
            <person name="Rothfels C.J."/>
            <person name="Schneider L."/>
            <person name="Shu S."/>
            <person name="Stevenson D.W."/>
            <person name="Thummler F."/>
            <person name="Tillich M."/>
            <person name="Villarreal Aguilar J.C."/>
            <person name="Widiez T."/>
            <person name="Wong G.K."/>
            <person name="Wymore A."/>
            <person name="Zhang Y."/>
            <person name="Zimmer A.D."/>
            <person name="Quatrano R.S."/>
            <person name="Mayer K.F.X."/>
            <person name="Goodstein D."/>
            <person name="Casacuberta J.M."/>
            <person name="Vandepoele K."/>
            <person name="Reski R."/>
            <person name="Cuming A.C."/>
            <person name="Tuskan G.A."/>
            <person name="Maumus F."/>
            <person name="Salse J."/>
            <person name="Schmutz J."/>
            <person name="Rensing S.A."/>
        </authorList>
    </citation>
    <scope>NUCLEOTIDE SEQUENCE [LARGE SCALE GENOMIC DNA]</scope>
    <source>
        <strain evidence="3 4">cv. Gransden 2004</strain>
    </source>
</reference>
<sequence>MASMCACRITALHPPSHAPAGSECMAGRGASSMQQQPHRQRETASISPKKLGQERQGDMRLELRSRSCSINVYDNELVGGFDGAVAMMLVNLRLYECESARSSGGPVCSQCMSLRTIVVTSRPLQNVCQWEIAFSFALGSARAGPRAFRSWVQHCD</sequence>
<evidence type="ECO:0000313" key="2">
    <source>
        <dbReference type="EMBL" id="PNR38146.1"/>
    </source>
</evidence>
<dbReference type="Proteomes" id="UP000006727">
    <property type="component" value="Chromosome 16"/>
</dbReference>